<evidence type="ECO:0000313" key="2">
    <source>
        <dbReference type="EMBL" id="KAF0933299.1"/>
    </source>
</evidence>
<name>A0A6G1F8Y3_9ORYZ</name>
<proteinExistence type="predicted"/>
<evidence type="ECO:0000256" key="1">
    <source>
        <dbReference type="SAM" id="MobiDB-lite"/>
    </source>
</evidence>
<feature type="region of interest" description="Disordered" evidence="1">
    <location>
        <begin position="1"/>
        <end position="50"/>
    </location>
</feature>
<accession>A0A6G1F8Y3</accession>
<evidence type="ECO:0000313" key="3">
    <source>
        <dbReference type="Proteomes" id="UP000479710"/>
    </source>
</evidence>
<reference evidence="2 3" key="1">
    <citation type="submission" date="2019-11" db="EMBL/GenBank/DDBJ databases">
        <title>Whole genome sequence of Oryza granulata.</title>
        <authorList>
            <person name="Li W."/>
        </authorList>
    </citation>
    <scope>NUCLEOTIDE SEQUENCE [LARGE SCALE GENOMIC DNA]</scope>
    <source>
        <strain evidence="3">cv. Menghai</strain>
        <tissue evidence="2">Leaf</tissue>
    </source>
</reference>
<protein>
    <submittedName>
        <fullName evidence="2">Uncharacterized protein</fullName>
    </submittedName>
</protein>
<dbReference type="Proteomes" id="UP000479710">
    <property type="component" value="Unassembled WGS sequence"/>
</dbReference>
<dbReference type="AlphaFoldDB" id="A0A6G1F8Y3"/>
<sequence length="95" mass="9573">MAYERIGPPVSDNSAKTDQLVGRRNNVPPILPSRRRPTSPQDPGDGGAAAACGAELVPLRCVHLPGGLTFSLPENLGVGGGGAPAPLINSGALPI</sequence>
<keyword evidence="3" id="KW-1185">Reference proteome</keyword>
<gene>
    <name evidence="2" type="ORF">E2562_017084</name>
</gene>
<dbReference type="EMBL" id="SPHZ02000001">
    <property type="protein sequence ID" value="KAF0933299.1"/>
    <property type="molecule type" value="Genomic_DNA"/>
</dbReference>
<organism evidence="2 3">
    <name type="scientific">Oryza meyeriana var. granulata</name>
    <dbReference type="NCBI Taxonomy" id="110450"/>
    <lineage>
        <taxon>Eukaryota</taxon>
        <taxon>Viridiplantae</taxon>
        <taxon>Streptophyta</taxon>
        <taxon>Embryophyta</taxon>
        <taxon>Tracheophyta</taxon>
        <taxon>Spermatophyta</taxon>
        <taxon>Magnoliopsida</taxon>
        <taxon>Liliopsida</taxon>
        <taxon>Poales</taxon>
        <taxon>Poaceae</taxon>
        <taxon>BOP clade</taxon>
        <taxon>Oryzoideae</taxon>
        <taxon>Oryzeae</taxon>
        <taxon>Oryzinae</taxon>
        <taxon>Oryza</taxon>
        <taxon>Oryza meyeriana</taxon>
    </lineage>
</organism>
<comment type="caution">
    <text evidence="2">The sequence shown here is derived from an EMBL/GenBank/DDBJ whole genome shotgun (WGS) entry which is preliminary data.</text>
</comment>